<evidence type="ECO:0000313" key="2">
    <source>
        <dbReference type="Proteomes" id="UP000789366"/>
    </source>
</evidence>
<organism evidence="1 2">
    <name type="scientific">Cetraspora pellucida</name>
    <dbReference type="NCBI Taxonomy" id="1433469"/>
    <lineage>
        <taxon>Eukaryota</taxon>
        <taxon>Fungi</taxon>
        <taxon>Fungi incertae sedis</taxon>
        <taxon>Mucoromycota</taxon>
        <taxon>Glomeromycotina</taxon>
        <taxon>Glomeromycetes</taxon>
        <taxon>Diversisporales</taxon>
        <taxon>Gigasporaceae</taxon>
        <taxon>Cetraspora</taxon>
    </lineage>
</organism>
<name>A0ACA9LXP5_9GLOM</name>
<proteinExistence type="predicted"/>
<accession>A0ACA9LXP5</accession>
<keyword evidence="2" id="KW-1185">Reference proteome</keyword>
<feature type="non-terminal residue" evidence="1">
    <location>
        <position position="70"/>
    </location>
</feature>
<evidence type="ECO:0000313" key="1">
    <source>
        <dbReference type="EMBL" id="CAG8557714.1"/>
    </source>
</evidence>
<dbReference type="Proteomes" id="UP000789366">
    <property type="component" value="Unassembled WGS sequence"/>
</dbReference>
<dbReference type="EMBL" id="CAJVPW010005614">
    <property type="protein sequence ID" value="CAG8557714.1"/>
    <property type="molecule type" value="Genomic_DNA"/>
</dbReference>
<sequence>MSTQIKNINNIEDSDEQQSDQQDNDLQFDVHESHENDVIAGPSYSYIKSTEFSDKISSDEISDDEVVEDD</sequence>
<comment type="caution">
    <text evidence="1">The sequence shown here is derived from an EMBL/GenBank/DDBJ whole genome shotgun (WGS) entry which is preliminary data.</text>
</comment>
<reference evidence="1" key="1">
    <citation type="submission" date="2021-06" db="EMBL/GenBank/DDBJ databases">
        <authorList>
            <person name="Kallberg Y."/>
            <person name="Tangrot J."/>
            <person name="Rosling A."/>
        </authorList>
    </citation>
    <scope>NUCLEOTIDE SEQUENCE</scope>
    <source>
        <strain evidence="1">28 12/20/2015</strain>
    </source>
</reference>
<protein>
    <submittedName>
        <fullName evidence="1">14561_t:CDS:1</fullName>
    </submittedName>
</protein>
<gene>
    <name evidence="1" type="ORF">SPELUC_LOCUS5474</name>
</gene>